<evidence type="ECO:0000256" key="4">
    <source>
        <dbReference type="ARBA" id="ARBA00023125"/>
    </source>
</evidence>
<evidence type="ECO:0000256" key="1">
    <source>
        <dbReference type="ARBA" id="ARBA00022553"/>
    </source>
</evidence>
<keyword evidence="1 6" id="KW-0597">Phosphoprotein</keyword>
<gene>
    <name evidence="9" type="ORF">AXE65_00975</name>
</gene>
<feature type="domain" description="HTH luxR-type" evidence="7">
    <location>
        <begin position="142"/>
        <end position="207"/>
    </location>
</feature>
<sequence>MKTPAFDPGAGVAYVIDDDHSVRAALADLLASVDVHAHTFASTREFLAHPRADAPGCLVLDVRMPSQSGLEFQRQMQDLELDLPVIFITGHGDVAMCAQAMKAGAIEFLEKPFRDQDLLDAILHGIERDRASRASRAEIRVLQARWMTLTAGERAVVHLVVQGLMNKQIAGQLGVSEITVKVRRGHAMRKLQVRSLAQLVQLTQKLPLESGQSGERSS</sequence>
<dbReference type="GO" id="GO:0006355">
    <property type="term" value="P:regulation of DNA-templated transcription"/>
    <property type="evidence" value="ECO:0007669"/>
    <property type="project" value="InterPro"/>
</dbReference>
<reference evidence="9 10" key="1">
    <citation type="submission" date="2016-02" db="EMBL/GenBank/DDBJ databases">
        <authorList>
            <person name="Wen L."/>
            <person name="He K."/>
            <person name="Yang H."/>
        </authorList>
    </citation>
    <scope>NUCLEOTIDE SEQUENCE [LARGE SCALE GENOMIC DNA]</scope>
    <source>
        <strain evidence="9 10">CV58</strain>
    </source>
</reference>
<dbReference type="PANTHER" id="PTHR44688:SF16">
    <property type="entry name" value="DNA-BINDING TRANSCRIPTIONAL ACTIVATOR DEVR_DOSR"/>
    <property type="match status" value="1"/>
</dbReference>
<comment type="caution">
    <text evidence="9">The sequence shown here is derived from an EMBL/GenBank/DDBJ whole genome shotgun (WGS) entry which is preliminary data.</text>
</comment>
<dbReference type="PROSITE" id="PS50110">
    <property type="entry name" value="RESPONSE_REGULATORY"/>
    <property type="match status" value="1"/>
</dbReference>
<keyword evidence="10" id="KW-1185">Reference proteome</keyword>
<name>A0A139SVW6_9GAMM</name>
<feature type="modified residue" description="4-aspartylphosphate" evidence="6">
    <location>
        <position position="61"/>
    </location>
</feature>
<dbReference type="InterPro" id="IPR000792">
    <property type="entry name" value="Tscrpt_reg_LuxR_C"/>
</dbReference>
<dbReference type="CDD" id="cd06170">
    <property type="entry name" value="LuxR_C_like"/>
    <property type="match status" value="1"/>
</dbReference>
<accession>A0A139SVW6</accession>
<evidence type="ECO:0000259" key="8">
    <source>
        <dbReference type="PROSITE" id="PS50110"/>
    </source>
</evidence>
<dbReference type="EMBL" id="LSZO01000113">
    <property type="protein sequence ID" value="KXU38581.1"/>
    <property type="molecule type" value="Genomic_DNA"/>
</dbReference>
<keyword evidence="5" id="KW-0804">Transcription</keyword>
<dbReference type="InterPro" id="IPR011006">
    <property type="entry name" value="CheY-like_superfamily"/>
</dbReference>
<dbReference type="InterPro" id="IPR036388">
    <property type="entry name" value="WH-like_DNA-bd_sf"/>
</dbReference>
<dbReference type="Pfam" id="PF00196">
    <property type="entry name" value="GerE"/>
    <property type="match status" value="1"/>
</dbReference>
<dbReference type="FunFam" id="3.40.50.2300:FF:000018">
    <property type="entry name" value="DNA-binding transcriptional regulator NtrC"/>
    <property type="match status" value="1"/>
</dbReference>
<organism evidence="9 10">
    <name type="scientific">Ventosimonas gracilis</name>
    <dbReference type="NCBI Taxonomy" id="1680762"/>
    <lineage>
        <taxon>Bacteria</taxon>
        <taxon>Pseudomonadati</taxon>
        <taxon>Pseudomonadota</taxon>
        <taxon>Gammaproteobacteria</taxon>
        <taxon>Pseudomonadales</taxon>
        <taxon>Ventosimonadaceae</taxon>
        <taxon>Ventosimonas</taxon>
    </lineage>
</organism>
<dbReference type="SMART" id="SM00421">
    <property type="entry name" value="HTH_LUXR"/>
    <property type="match status" value="1"/>
</dbReference>
<evidence type="ECO:0000256" key="2">
    <source>
        <dbReference type="ARBA" id="ARBA00023012"/>
    </source>
</evidence>
<protein>
    <submittedName>
        <fullName evidence="9">Two-component system response regulator</fullName>
    </submittedName>
</protein>
<dbReference type="Pfam" id="PF00072">
    <property type="entry name" value="Response_reg"/>
    <property type="match status" value="1"/>
</dbReference>
<keyword evidence="2" id="KW-0902">Two-component regulatory system</keyword>
<dbReference type="PROSITE" id="PS00622">
    <property type="entry name" value="HTH_LUXR_1"/>
    <property type="match status" value="1"/>
</dbReference>
<dbReference type="SMART" id="SM00448">
    <property type="entry name" value="REC"/>
    <property type="match status" value="1"/>
</dbReference>
<dbReference type="PROSITE" id="PS50043">
    <property type="entry name" value="HTH_LUXR_2"/>
    <property type="match status" value="1"/>
</dbReference>
<dbReference type="GO" id="GO:0000160">
    <property type="term" value="P:phosphorelay signal transduction system"/>
    <property type="evidence" value="ECO:0007669"/>
    <property type="project" value="UniProtKB-KW"/>
</dbReference>
<dbReference type="PANTHER" id="PTHR44688">
    <property type="entry name" value="DNA-BINDING TRANSCRIPTIONAL ACTIVATOR DEVR_DOSR"/>
    <property type="match status" value="1"/>
</dbReference>
<proteinExistence type="predicted"/>
<keyword evidence="3" id="KW-0805">Transcription regulation</keyword>
<dbReference type="CDD" id="cd17537">
    <property type="entry name" value="REC_FixJ"/>
    <property type="match status" value="1"/>
</dbReference>
<dbReference type="AlphaFoldDB" id="A0A139SVW6"/>
<dbReference type="Proteomes" id="UP000072660">
    <property type="component" value="Unassembled WGS sequence"/>
</dbReference>
<keyword evidence="4" id="KW-0238">DNA-binding</keyword>
<dbReference type="SUPFAM" id="SSF52172">
    <property type="entry name" value="CheY-like"/>
    <property type="match status" value="1"/>
</dbReference>
<evidence type="ECO:0000256" key="3">
    <source>
        <dbReference type="ARBA" id="ARBA00023015"/>
    </source>
</evidence>
<dbReference type="OrthoDB" id="9802186at2"/>
<feature type="domain" description="Response regulatory" evidence="8">
    <location>
        <begin position="12"/>
        <end position="126"/>
    </location>
</feature>
<dbReference type="PRINTS" id="PR00038">
    <property type="entry name" value="HTHLUXR"/>
</dbReference>
<dbReference type="RefSeq" id="WP_068389084.1">
    <property type="nucleotide sequence ID" value="NZ_LSZO01000113.1"/>
</dbReference>
<evidence type="ECO:0000256" key="6">
    <source>
        <dbReference type="PROSITE-ProRule" id="PRU00169"/>
    </source>
</evidence>
<evidence type="ECO:0000259" key="7">
    <source>
        <dbReference type="PROSITE" id="PS50043"/>
    </source>
</evidence>
<evidence type="ECO:0000313" key="10">
    <source>
        <dbReference type="Proteomes" id="UP000072660"/>
    </source>
</evidence>
<evidence type="ECO:0000256" key="5">
    <source>
        <dbReference type="ARBA" id="ARBA00023163"/>
    </source>
</evidence>
<dbReference type="InterPro" id="IPR001789">
    <property type="entry name" value="Sig_transdc_resp-reg_receiver"/>
</dbReference>
<dbReference type="Gene3D" id="3.40.50.2300">
    <property type="match status" value="1"/>
</dbReference>
<evidence type="ECO:0000313" key="9">
    <source>
        <dbReference type="EMBL" id="KXU38581.1"/>
    </source>
</evidence>
<dbReference type="GO" id="GO:0003677">
    <property type="term" value="F:DNA binding"/>
    <property type="evidence" value="ECO:0007669"/>
    <property type="project" value="UniProtKB-KW"/>
</dbReference>
<dbReference type="Gene3D" id="1.10.10.10">
    <property type="entry name" value="Winged helix-like DNA-binding domain superfamily/Winged helix DNA-binding domain"/>
    <property type="match status" value="1"/>
</dbReference>